<gene>
    <name evidence="1" type="ORF">K340107D12_26480</name>
</gene>
<proteinExistence type="predicted"/>
<dbReference type="Proteomes" id="UP001600941">
    <property type="component" value="Unassembled WGS sequence"/>
</dbReference>
<protein>
    <submittedName>
        <fullName evidence="1">Uncharacterized protein</fullName>
    </submittedName>
</protein>
<comment type="caution">
    <text evidence="1">The sequence shown here is derived from an EMBL/GenBank/DDBJ whole genome shotgun (WGS) entry which is preliminary data.</text>
</comment>
<dbReference type="RefSeq" id="WP_033142837.1">
    <property type="nucleotide sequence ID" value="NZ_AP031413.1"/>
</dbReference>
<accession>A0ABQ0BTG8</accession>
<name>A0ABQ0BTG8_9FIRM</name>
<evidence type="ECO:0000313" key="2">
    <source>
        <dbReference type="Proteomes" id="UP001600941"/>
    </source>
</evidence>
<organism evidence="1 2">
    <name type="scientific">Blautia parvula</name>
    <dbReference type="NCBI Taxonomy" id="2877527"/>
    <lineage>
        <taxon>Bacteria</taxon>
        <taxon>Bacillati</taxon>
        <taxon>Bacillota</taxon>
        <taxon>Clostridia</taxon>
        <taxon>Lachnospirales</taxon>
        <taxon>Lachnospiraceae</taxon>
        <taxon>Blautia</taxon>
    </lineage>
</organism>
<keyword evidence="2" id="KW-1185">Reference proteome</keyword>
<dbReference type="EMBL" id="BAABZQ010000001">
    <property type="protein sequence ID" value="GAA6499832.1"/>
    <property type="molecule type" value="Genomic_DNA"/>
</dbReference>
<sequence>MSNAAETVTIDNLWQAITSHQGETFYTKKMLPFTYTIKGGEMFTDRRERSITRSTFENAYKKIKNAPDKITGPKALNMYGAPYVWAVLAKVTDICQS</sequence>
<reference evidence="1 2" key="1">
    <citation type="submission" date="2024-04" db="EMBL/GenBank/DDBJ databases">
        <title>Defined microbial consortia suppress multidrug-resistant proinflammatory Enterobacteriaceae via ecological control.</title>
        <authorList>
            <person name="Furuichi M."/>
            <person name="Kawaguchi T."/>
            <person name="Pust M."/>
            <person name="Yasuma K."/>
            <person name="Plichta D."/>
            <person name="Hasegawa N."/>
            <person name="Ohya T."/>
            <person name="Bhattarai S."/>
            <person name="Sasajima S."/>
            <person name="Aoto Y."/>
            <person name="Tuganbaev T."/>
            <person name="Yaginuma M."/>
            <person name="Ueda M."/>
            <person name="Okahashi N."/>
            <person name="Amafuji K."/>
            <person name="Kiridooshi Y."/>
            <person name="Sugita K."/>
            <person name="Strazar M."/>
            <person name="Skelly A."/>
            <person name="Suda W."/>
            <person name="Hattori M."/>
            <person name="Nakamoto N."/>
            <person name="Caballero S."/>
            <person name="Norman J."/>
            <person name="Olle B."/>
            <person name="Tanoue T."/>
            <person name="Arita M."/>
            <person name="Bucci V."/>
            <person name="Atarashi K."/>
            <person name="Xavier R."/>
            <person name="Honda K."/>
        </authorList>
    </citation>
    <scope>NUCLEOTIDE SEQUENCE [LARGE SCALE GENOMIC DNA]</scope>
    <source>
        <strain evidence="2">k34-0107-D12</strain>
    </source>
</reference>
<evidence type="ECO:0000313" key="1">
    <source>
        <dbReference type="EMBL" id="GAA6499832.1"/>
    </source>
</evidence>